<dbReference type="PANTHER" id="PTHR22762:SF120">
    <property type="entry name" value="HETEROGLYCAN GLUCOSIDASE 1"/>
    <property type="match status" value="1"/>
</dbReference>
<keyword evidence="2 4" id="KW-0378">Hydrolase</keyword>
<evidence type="ECO:0000259" key="7">
    <source>
        <dbReference type="Pfam" id="PF21365"/>
    </source>
</evidence>
<dbReference type="InterPro" id="IPR017853">
    <property type="entry name" value="GH"/>
</dbReference>
<evidence type="ECO:0000313" key="8">
    <source>
        <dbReference type="EMBL" id="MTK19991.1"/>
    </source>
</evidence>
<proteinExistence type="inferred from homology"/>
<feature type="domain" description="Glycoside hydrolase family 31 N-terminal" evidence="6">
    <location>
        <begin position="42"/>
        <end position="113"/>
    </location>
</feature>
<dbReference type="PANTHER" id="PTHR22762">
    <property type="entry name" value="ALPHA-GLUCOSIDASE"/>
    <property type="match status" value="1"/>
</dbReference>
<comment type="similarity">
    <text evidence="1 4">Belongs to the glycosyl hydrolase 31 family.</text>
</comment>
<dbReference type="Gene3D" id="3.20.20.80">
    <property type="entry name" value="Glycosidases"/>
    <property type="match status" value="1"/>
</dbReference>
<evidence type="ECO:0000259" key="6">
    <source>
        <dbReference type="Pfam" id="PF13802"/>
    </source>
</evidence>
<evidence type="ECO:0000256" key="2">
    <source>
        <dbReference type="ARBA" id="ARBA00022801"/>
    </source>
</evidence>
<comment type="caution">
    <text evidence="8">The sequence shown here is derived from an EMBL/GenBank/DDBJ whole genome shotgun (WGS) entry which is preliminary data.</text>
</comment>
<dbReference type="SUPFAM" id="SSF51445">
    <property type="entry name" value="(Trans)glycosidases"/>
    <property type="match status" value="1"/>
</dbReference>
<dbReference type="InterPro" id="IPR011013">
    <property type="entry name" value="Gal_mutarotase_sf_dom"/>
</dbReference>
<dbReference type="Pfam" id="PF01055">
    <property type="entry name" value="Glyco_hydro_31_2nd"/>
    <property type="match status" value="1"/>
</dbReference>
<dbReference type="Pfam" id="PF21365">
    <property type="entry name" value="Glyco_hydro_31_3rd"/>
    <property type="match status" value="1"/>
</dbReference>
<dbReference type="InterPro" id="IPR030458">
    <property type="entry name" value="Glyco_hydro_31_AS"/>
</dbReference>
<dbReference type="Gene3D" id="2.60.40.4040">
    <property type="match status" value="1"/>
</dbReference>
<organism evidence="8 9">
    <name type="scientific">Turicibacter sanguinis</name>
    <dbReference type="NCBI Taxonomy" id="154288"/>
    <lineage>
        <taxon>Bacteria</taxon>
        <taxon>Bacillati</taxon>
        <taxon>Bacillota</taxon>
        <taxon>Erysipelotrichia</taxon>
        <taxon>Erysipelotrichales</taxon>
        <taxon>Turicibacteraceae</taxon>
        <taxon>Turicibacter</taxon>
    </lineage>
</organism>
<gene>
    <name evidence="8" type="ORF">GMA92_00880</name>
</gene>
<dbReference type="Pfam" id="PF13802">
    <property type="entry name" value="Gal_mutarotas_2"/>
    <property type="match status" value="1"/>
</dbReference>
<name>A0A9X4XAX9_9FIRM</name>
<dbReference type="InterPro" id="IPR048395">
    <property type="entry name" value="Glyco_hydro_31_C"/>
</dbReference>
<dbReference type="Gene3D" id="2.60.40.1760">
    <property type="entry name" value="glycosyl hydrolase (family 31)"/>
    <property type="match status" value="1"/>
</dbReference>
<dbReference type="GO" id="GO:0004553">
    <property type="term" value="F:hydrolase activity, hydrolyzing O-glycosyl compounds"/>
    <property type="evidence" value="ECO:0007669"/>
    <property type="project" value="InterPro"/>
</dbReference>
<feature type="domain" description="Glycosyl hydrolase family 31 C-terminal" evidence="7">
    <location>
        <begin position="526"/>
        <end position="611"/>
    </location>
</feature>
<dbReference type="InterPro" id="IPR025887">
    <property type="entry name" value="Glyco_hydro_31_N_dom"/>
</dbReference>
<evidence type="ECO:0000259" key="5">
    <source>
        <dbReference type="Pfam" id="PF01055"/>
    </source>
</evidence>
<dbReference type="CDD" id="cd06604">
    <property type="entry name" value="GH31_glucosidase_II_MalA"/>
    <property type="match status" value="1"/>
</dbReference>
<accession>A0A9X4XAX9</accession>
<sequence length="705" mass="82255">MLETKVKRYQYGNPFQTDAVVIKLPIYHEPLQKLSHENGNFIYKLEKGAAVYGLGESVRGINKRGWFYTSFCTDDDMHTENKHALYGSHNFLICNESQPFGIFIDYPGKVHFDIGYTDLDTLMIEPEMMNLDLYLIEGQNVLEIIQTFRTLIGQSYIPPKWAFGYQQSRWSYETADEIREVAYHFKKHEIPLDSIYLDIDYMQNLKDFTVDPHKFPDFENLVAELKEEGIHLIPIIDAGVKAEAGYEIYEEGIKNGYFIKNEDGTPFEAAVWPGKVHFPDFLNKETRTWFGMKYKTLIDKGIEGFWNDMNEPSIFYTPNAMKQAMDSVLENKEKNIDLGLFFGIKDQFSNILNKPEYFKEMYHDTDQGFVCHHEVHNLYGYNMTRAAAEAFDVIKEERMLLFSRASSTGMHRFSGIWTGDNRSWWSHLLLNIKMMPSLNMCGYLYSGADIGGFSDNTTEDLLTRWLQFGIFTPLMRNHTAKYTRAQEPYRFKSMAVMRHFICLRYVLVNHLYSEYMKACLSNTLYFKALAFEYSDDISKEIEDQLLLGDGLMIAPIYEQNKTGRVVYFPEEMLCVRFTTEKTYQLELMKQGHHYVSMPIDQLVIFIRPNHLLILNDEAQNVSQLDNHQIEIIAHVQTTCEGRYYEDNGLVKNPKLEDGLSQININIENNEVGTQWQKSKNSQLNHVTYTVYDAKQNEIFIHTENL</sequence>
<dbReference type="GO" id="GO:0030246">
    <property type="term" value="F:carbohydrate binding"/>
    <property type="evidence" value="ECO:0007669"/>
    <property type="project" value="InterPro"/>
</dbReference>
<evidence type="ECO:0000256" key="1">
    <source>
        <dbReference type="ARBA" id="ARBA00007806"/>
    </source>
</evidence>
<dbReference type="EMBL" id="WMQE01000002">
    <property type="protein sequence ID" value="MTK19991.1"/>
    <property type="molecule type" value="Genomic_DNA"/>
</dbReference>
<dbReference type="AlphaFoldDB" id="A0A9X4XAX9"/>
<dbReference type="GO" id="GO:0005975">
    <property type="term" value="P:carbohydrate metabolic process"/>
    <property type="evidence" value="ECO:0007669"/>
    <property type="project" value="InterPro"/>
</dbReference>
<dbReference type="PROSITE" id="PS00129">
    <property type="entry name" value="GLYCOSYL_HYDROL_F31_1"/>
    <property type="match status" value="1"/>
</dbReference>
<dbReference type="SUPFAM" id="SSF51011">
    <property type="entry name" value="Glycosyl hydrolase domain"/>
    <property type="match status" value="1"/>
</dbReference>
<evidence type="ECO:0000256" key="3">
    <source>
        <dbReference type="ARBA" id="ARBA00023295"/>
    </source>
</evidence>
<dbReference type="RefSeq" id="WP_006784769.1">
    <property type="nucleotide sequence ID" value="NZ_CABJBH010000021.1"/>
</dbReference>
<protein>
    <submittedName>
        <fullName evidence="8">Alpha-glucosidase</fullName>
    </submittedName>
</protein>
<dbReference type="CDD" id="cd14752">
    <property type="entry name" value="GH31_N"/>
    <property type="match status" value="1"/>
</dbReference>
<keyword evidence="3 4" id="KW-0326">Glycosidase</keyword>
<evidence type="ECO:0000256" key="4">
    <source>
        <dbReference type="RuleBase" id="RU361185"/>
    </source>
</evidence>
<dbReference type="InterPro" id="IPR000322">
    <property type="entry name" value="Glyco_hydro_31_TIM"/>
</dbReference>
<reference evidence="8 9" key="1">
    <citation type="journal article" date="2019" name="Nat. Med.">
        <title>A library of human gut bacterial isolates paired with longitudinal multiomics data enables mechanistic microbiome research.</title>
        <authorList>
            <person name="Poyet M."/>
            <person name="Groussin M."/>
            <person name="Gibbons S.M."/>
            <person name="Avila-Pacheco J."/>
            <person name="Jiang X."/>
            <person name="Kearney S.M."/>
            <person name="Perrotta A.R."/>
            <person name="Berdy B."/>
            <person name="Zhao S."/>
            <person name="Lieberman T.D."/>
            <person name="Swanson P.K."/>
            <person name="Smith M."/>
            <person name="Roesemann S."/>
            <person name="Alexander J.E."/>
            <person name="Rich S.A."/>
            <person name="Livny J."/>
            <person name="Vlamakis H."/>
            <person name="Clish C."/>
            <person name="Bullock K."/>
            <person name="Deik A."/>
            <person name="Scott J."/>
            <person name="Pierce K.A."/>
            <person name="Xavier R.J."/>
            <person name="Alm E.J."/>
        </authorList>
    </citation>
    <scope>NUCLEOTIDE SEQUENCE [LARGE SCALE GENOMIC DNA]</scope>
    <source>
        <strain evidence="8 9">BIOML-A198</strain>
    </source>
</reference>
<dbReference type="SUPFAM" id="SSF74650">
    <property type="entry name" value="Galactose mutarotase-like"/>
    <property type="match status" value="1"/>
</dbReference>
<dbReference type="Proteomes" id="UP000487649">
    <property type="component" value="Unassembled WGS sequence"/>
</dbReference>
<feature type="domain" description="Glycoside hydrolase family 31 TIM barrel" evidence="5">
    <location>
        <begin position="156"/>
        <end position="513"/>
    </location>
</feature>
<evidence type="ECO:0000313" key="9">
    <source>
        <dbReference type="Proteomes" id="UP000487649"/>
    </source>
</evidence>